<dbReference type="AlphaFoldDB" id="I3Z4F5"/>
<accession>I3Z4F5</accession>
<proteinExistence type="predicted"/>
<reference evidence="2" key="1">
    <citation type="submission" date="2012-06" db="EMBL/GenBank/DDBJ databases">
        <title>The complete genome of Belliella baltica DSM 15883.</title>
        <authorList>
            <person name="Lucas S."/>
            <person name="Copeland A."/>
            <person name="Lapidus A."/>
            <person name="Goodwin L."/>
            <person name="Pitluck S."/>
            <person name="Peters L."/>
            <person name="Mikhailova N."/>
            <person name="Davenport K."/>
            <person name="Kyrpides N."/>
            <person name="Mavromatis K."/>
            <person name="Pagani I."/>
            <person name="Ivanova N."/>
            <person name="Ovchinnikova G."/>
            <person name="Zeytun A."/>
            <person name="Detter J.C."/>
            <person name="Han C."/>
            <person name="Land M."/>
            <person name="Hauser L."/>
            <person name="Markowitz V."/>
            <person name="Cheng J.-F."/>
            <person name="Hugenholtz P."/>
            <person name="Woyke T."/>
            <person name="Wu D."/>
            <person name="Tindall B."/>
            <person name="Pomrenke H."/>
            <person name="Brambilla E."/>
            <person name="Klenk H.-P."/>
            <person name="Eisen J.A."/>
        </authorList>
    </citation>
    <scope>NUCLEOTIDE SEQUENCE [LARGE SCALE GENOMIC DNA]</scope>
    <source>
        <strain evidence="2">DSM 15883 / CIP 108006 / LMG 21964 / BA134</strain>
    </source>
</reference>
<name>I3Z4F5_BELBD</name>
<dbReference type="EMBL" id="CP003281">
    <property type="protein sequence ID" value="AFL84123.1"/>
    <property type="molecule type" value="Genomic_DNA"/>
</dbReference>
<dbReference type="KEGG" id="bbd:Belba_1510"/>
<keyword evidence="2" id="KW-1185">Reference proteome</keyword>
<dbReference type="HOGENOM" id="CLU_3132761_0_0_10"/>
<evidence type="ECO:0000313" key="1">
    <source>
        <dbReference type="EMBL" id="AFL84123.1"/>
    </source>
</evidence>
<evidence type="ECO:0000313" key="2">
    <source>
        <dbReference type="Proteomes" id="UP000006050"/>
    </source>
</evidence>
<organism evidence="1 2">
    <name type="scientific">Belliella baltica (strain DSM 15883 / CIP 108006 / LMG 21964 / BA134)</name>
    <dbReference type="NCBI Taxonomy" id="866536"/>
    <lineage>
        <taxon>Bacteria</taxon>
        <taxon>Pseudomonadati</taxon>
        <taxon>Bacteroidota</taxon>
        <taxon>Cytophagia</taxon>
        <taxon>Cytophagales</taxon>
        <taxon>Cyclobacteriaceae</taxon>
        <taxon>Belliella</taxon>
    </lineage>
</organism>
<gene>
    <name evidence="1" type="ordered locus">Belba_1510</name>
</gene>
<dbReference type="Proteomes" id="UP000006050">
    <property type="component" value="Chromosome"/>
</dbReference>
<dbReference type="STRING" id="866536.Belba_1510"/>
<protein>
    <submittedName>
        <fullName evidence="1">Uncharacterized protein</fullName>
    </submittedName>
</protein>
<sequence>MKVEVGVISTKNGRLKVEPHHLSITKIENNDSKAKASLSFFIKIIMSNF</sequence>